<evidence type="ECO:0000313" key="1">
    <source>
        <dbReference type="EMBL" id="PNX63665.1"/>
    </source>
</evidence>
<sequence>GTNAVTAVLREKFKHPWTTWGVMKKDKDGLYFRRFWQMFRTKCTWREQHTSAILASFHDRGSHNLGDMLGRARRNKKCPKWIGENVWKILEDEWKKPEYQAICAQAKTNRDSENGGCIHRGGCITIGQHKERMVN</sequence>
<name>A0A2K3KBI1_TRIPR</name>
<accession>A0A2K3KBI1</accession>
<reference evidence="1 2" key="1">
    <citation type="journal article" date="2014" name="Am. J. Bot.">
        <title>Genome assembly and annotation for red clover (Trifolium pratense; Fabaceae).</title>
        <authorList>
            <person name="Istvanek J."/>
            <person name="Jaros M."/>
            <person name="Krenek A."/>
            <person name="Repkova J."/>
        </authorList>
    </citation>
    <scope>NUCLEOTIDE SEQUENCE [LARGE SCALE GENOMIC DNA]</scope>
    <source>
        <strain evidence="2">cv. Tatra</strain>
        <tissue evidence="1">Young leaves</tissue>
    </source>
</reference>
<reference evidence="1 2" key="2">
    <citation type="journal article" date="2017" name="Front. Plant Sci.">
        <title>Gene Classification and Mining of Molecular Markers Useful in Red Clover (Trifolium pratense) Breeding.</title>
        <authorList>
            <person name="Istvanek J."/>
            <person name="Dluhosova J."/>
            <person name="Dluhos P."/>
            <person name="Patkova L."/>
            <person name="Nedelnik J."/>
            <person name="Repkova J."/>
        </authorList>
    </citation>
    <scope>NUCLEOTIDE SEQUENCE [LARGE SCALE GENOMIC DNA]</scope>
    <source>
        <strain evidence="2">cv. Tatra</strain>
        <tissue evidence="1">Young leaves</tissue>
    </source>
</reference>
<dbReference type="AlphaFoldDB" id="A0A2K3KBI1"/>
<evidence type="ECO:0000313" key="2">
    <source>
        <dbReference type="Proteomes" id="UP000236291"/>
    </source>
</evidence>
<proteinExistence type="predicted"/>
<comment type="caution">
    <text evidence="1">The sequence shown here is derived from an EMBL/GenBank/DDBJ whole genome shotgun (WGS) entry which is preliminary data.</text>
</comment>
<dbReference type="EMBL" id="ASHM01091083">
    <property type="protein sequence ID" value="PNX63665.1"/>
    <property type="molecule type" value="Genomic_DNA"/>
</dbReference>
<organism evidence="1 2">
    <name type="scientific">Trifolium pratense</name>
    <name type="common">Red clover</name>
    <dbReference type="NCBI Taxonomy" id="57577"/>
    <lineage>
        <taxon>Eukaryota</taxon>
        <taxon>Viridiplantae</taxon>
        <taxon>Streptophyta</taxon>
        <taxon>Embryophyta</taxon>
        <taxon>Tracheophyta</taxon>
        <taxon>Spermatophyta</taxon>
        <taxon>Magnoliopsida</taxon>
        <taxon>eudicotyledons</taxon>
        <taxon>Gunneridae</taxon>
        <taxon>Pentapetalae</taxon>
        <taxon>rosids</taxon>
        <taxon>fabids</taxon>
        <taxon>Fabales</taxon>
        <taxon>Fabaceae</taxon>
        <taxon>Papilionoideae</taxon>
        <taxon>50 kb inversion clade</taxon>
        <taxon>NPAAA clade</taxon>
        <taxon>Hologalegina</taxon>
        <taxon>IRL clade</taxon>
        <taxon>Trifolieae</taxon>
        <taxon>Trifolium</taxon>
    </lineage>
</organism>
<protein>
    <submittedName>
        <fullName evidence="1">Uncharacterized protein</fullName>
    </submittedName>
</protein>
<gene>
    <name evidence="1" type="ORF">L195_g053619</name>
</gene>
<dbReference type="Proteomes" id="UP000236291">
    <property type="component" value="Unassembled WGS sequence"/>
</dbReference>
<feature type="non-terminal residue" evidence="1">
    <location>
        <position position="1"/>
    </location>
</feature>